<name>S7ZZW6_PENO1</name>
<keyword evidence="2" id="KW-1185">Reference proteome</keyword>
<proteinExistence type="predicted"/>
<evidence type="ECO:0000313" key="1">
    <source>
        <dbReference type="EMBL" id="EPS34366.1"/>
    </source>
</evidence>
<dbReference type="HOGENOM" id="CLU_1778132_0_0_1"/>
<dbReference type="EMBL" id="KB644415">
    <property type="protein sequence ID" value="EPS34366.1"/>
    <property type="molecule type" value="Genomic_DNA"/>
</dbReference>
<protein>
    <submittedName>
        <fullName evidence="1">Uncharacterized protein</fullName>
    </submittedName>
</protein>
<gene>
    <name evidence="1" type="ORF">PDE_09330</name>
</gene>
<dbReference type="AlphaFoldDB" id="S7ZZW6"/>
<evidence type="ECO:0000313" key="2">
    <source>
        <dbReference type="Proteomes" id="UP000019376"/>
    </source>
</evidence>
<organism evidence="1 2">
    <name type="scientific">Penicillium oxalicum (strain 114-2 / CGMCC 5302)</name>
    <name type="common">Penicillium decumbens</name>
    <dbReference type="NCBI Taxonomy" id="933388"/>
    <lineage>
        <taxon>Eukaryota</taxon>
        <taxon>Fungi</taxon>
        <taxon>Dikarya</taxon>
        <taxon>Ascomycota</taxon>
        <taxon>Pezizomycotina</taxon>
        <taxon>Eurotiomycetes</taxon>
        <taxon>Eurotiomycetidae</taxon>
        <taxon>Eurotiales</taxon>
        <taxon>Aspergillaceae</taxon>
        <taxon>Penicillium</taxon>
    </lineage>
</organism>
<dbReference type="Proteomes" id="UP000019376">
    <property type="component" value="Unassembled WGS sequence"/>
</dbReference>
<accession>S7ZZW6</accession>
<reference evidence="1 2" key="1">
    <citation type="journal article" date="2013" name="PLoS ONE">
        <title>Genomic and secretomic analyses reveal unique features of the lignocellulolytic enzyme system of Penicillium decumbens.</title>
        <authorList>
            <person name="Liu G."/>
            <person name="Zhang L."/>
            <person name="Wei X."/>
            <person name="Zou G."/>
            <person name="Qin Y."/>
            <person name="Ma L."/>
            <person name="Li J."/>
            <person name="Zheng H."/>
            <person name="Wang S."/>
            <person name="Wang C."/>
            <person name="Xun L."/>
            <person name="Zhao G.-P."/>
            <person name="Zhou Z."/>
            <person name="Qu Y."/>
        </authorList>
    </citation>
    <scope>NUCLEOTIDE SEQUENCE [LARGE SCALE GENOMIC DNA]</scope>
    <source>
        <strain evidence="2">114-2 / CGMCC 5302</strain>
    </source>
</reference>
<sequence>MSLNVYTAGYPGLLTMGLDLTDPMDSKVLTQRVSGTKRKTSTIAKADMTEFKTVLLSSSHTPRPWTLDGKQLPVSWHIALPLRRPAPRSPEASIDNKGAIYFGKALIKASFLNFIVFRCTFRLEIRGRSSESENSALNRADRDINN</sequence>